<keyword evidence="1" id="KW-0479">Metal-binding</keyword>
<feature type="compositionally biased region" description="Low complexity" evidence="5">
    <location>
        <begin position="16"/>
        <end position="26"/>
    </location>
</feature>
<feature type="compositionally biased region" description="Low complexity" evidence="5">
    <location>
        <begin position="699"/>
        <end position="708"/>
    </location>
</feature>
<dbReference type="Gene3D" id="6.10.250.3410">
    <property type="entry name" value="DBF zinc finger"/>
    <property type="match status" value="1"/>
</dbReference>
<protein>
    <submittedName>
        <fullName evidence="7">G1 s regulator</fullName>
    </submittedName>
</protein>
<dbReference type="InterPro" id="IPR006572">
    <property type="entry name" value="Znf_DBF"/>
</dbReference>
<dbReference type="PANTHER" id="PTHR15375">
    <property type="entry name" value="ACTIVATOR OF S-PHASE KINASE-RELATED"/>
    <property type="match status" value="1"/>
</dbReference>
<sequence>MAAVSLSPTPHVPYTAAMSSSMSSRRVPLSVNSNAANSPLRTGNGNGNGSGTASNSLTAALYAKQHQQRRSHASMQREDSYGQAPPAKKQMVEKADLHVSATVTNARVSGLRSPTLSRRVPQVQRASTSTRAYHQAERVSSHQQQQQQQQSHAHQQQSQQQSHHNRRQEYQKISEREAEEVRRWQESQRLRFPKLVFYFDNLPEDQSARLSKQVNHLGAREDKFFSIDITHVVTTRSIPPEEKAAPKQQQQQQALRTKEANAEHAPEANHEHVQTINPSLLSRNHVNELGITTTSLPVKRKLFDTAPGRRMPLAPFGAVEDAIRKPKPTRSTDILQRAREMGKKIWSLEKLQKVLDMLLEPDPYRSAELGQRMRNGSTTNGAAVSQQGNSRFTGDQALLQMLDKERHTGPSDRDPTVATRELIYFKGYYLYVYDIEEKQRPIMVREYAKVADREEGDWPQLRPSADARCPFIEDTDQLELRAEKKRARMRSTATNSRDAAVAGTASGGTSMQKTLASRYAATANGSVAAKQATGKRTLAEMEDGHNRQMTSTGTNALAGAPSLRPVEGVFGGSNAAASAGSMSSVASANPPTKAISTSRAGSVEFQAQHAFTSRSKAGRYFAGEPVASGLQAAGITSAIRSQMISSATGTLGARAGTSKEIHGLQRKVLQKSTAIPTTSTSQQHDHSSRRMTDSMGTDQQQQQAQQPQRHNYSRSTSLATGTVVAAQLSAKLNQALDDSATSTDDRQKRRTLSAPVVAQVARAKKRDPKPGYCENCQDKFDDFEVHIGTHKHRKFAEDERNWTDLDDLLGQLTRRTKYGFDEWQ</sequence>
<feature type="region of interest" description="Disordered" evidence="5">
    <location>
        <begin position="1"/>
        <end position="94"/>
    </location>
</feature>
<feature type="compositionally biased region" description="Basic and acidic residues" evidence="5">
    <location>
        <begin position="256"/>
        <end position="273"/>
    </location>
</feature>
<proteinExistence type="predicted"/>
<dbReference type="OrthoDB" id="21380at2759"/>
<dbReference type="VEuPathDB" id="FungiDB:F503_02851"/>
<feature type="domain" description="DBF4-type" evidence="6">
    <location>
        <begin position="766"/>
        <end position="815"/>
    </location>
</feature>
<evidence type="ECO:0000259" key="6">
    <source>
        <dbReference type="PROSITE" id="PS51265"/>
    </source>
</evidence>
<feature type="region of interest" description="Disordered" evidence="5">
    <location>
        <begin position="237"/>
        <end position="273"/>
    </location>
</feature>
<dbReference type="InterPro" id="IPR038545">
    <property type="entry name" value="Znf_DBF_sf"/>
</dbReference>
<feature type="region of interest" description="Disordered" evidence="5">
    <location>
        <begin position="668"/>
        <end position="715"/>
    </location>
</feature>
<feature type="compositionally biased region" description="Polar residues" evidence="5">
    <location>
        <begin position="30"/>
        <end position="41"/>
    </location>
</feature>
<dbReference type="STRING" id="1262450.S3BZR9"/>
<keyword evidence="2 4" id="KW-0863">Zinc-finger</keyword>
<dbReference type="GO" id="GO:1901987">
    <property type="term" value="P:regulation of cell cycle phase transition"/>
    <property type="evidence" value="ECO:0007669"/>
    <property type="project" value="TreeGrafter"/>
</dbReference>
<dbReference type="GO" id="GO:0031431">
    <property type="term" value="C:Dbf4-dependent protein kinase complex"/>
    <property type="evidence" value="ECO:0007669"/>
    <property type="project" value="TreeGrafter"/>
</dbReference>
<dbReference type="GO" id="GO:0003676">
    <property type="term" value="F:nucleic acid binding"/>
    <property type="evidence" value="ECO:0007669"/>
    <property type="project" value="InterPro"/>
</dbReference>
<keyword evidence="3" id="KW-0862">Zinc</keyword>
<dbReference type="InterPro" id="IPR051590">
    <property type="entry name" value="Replication_Regulatory_Kinase"/>
</dbReference>
<accession>S3BZR9</accession>
<evidence type="ECO:0000256" key="1">
    <source>
        <dbReference type="ARBA" id="ARBA00022723"/>
    </source>
</evidence>
<evidence type="ECO:0000313" key="8">
    <source>
        <dbReference type="Proteomes" id="UP000016923"/>
    </source>
</evidence>
<dbReference type="Pfam" id="PF07535">
    <property type="entry name" value="zf-DBF"/>
    <property type="match status" value="1"/>
</dbReference>
<evidence type="ECO:0000256" key="5">
    <source>
        <dbReference type="SAM" id="MobiDB-lite"/>
    </source>
</evidence>
<dbReference type="CDD" id="cd00027">
    <property type="entry name" value="BRCT"/>
    <property type="match status" value="1"/>
</dbReference>
<dbReference type="PANTHER" id="PTHR15375:SF26">
    <property type="entry name" value="PROTEIN CHIFFON"/>
    <property type="match status" value="1"/>
</dbReference>
<dbReference type="eggNOG" id="KOG4139">
    <property type="taxonomic scope" value="Eukaryota"/>
</dbReference>
<feature type="region of interest" description="Disordered" evidence="5">
    <location>
        <begin position="106"/>
        <end position="171"/>
    </location>
</feature>
<feature type="compositionally biased region" description="Polar residues" evidence="5">
    <location>
        <begin position="106"/>
        <end position="116"/>
    </location>
</feature>
<evidence type="ECO:0000313" key="7">
    <source>
        <dbReference type="EMBL" id="EPE06022.1"/>
    </source>
</evidence>
<name>S3BZR9_OPHP1</name>
<evidence type="ECO:0000256" key="2">
    <source>
        <dbReference type="ARBA" id="ARBA00022771"/>
    </source>
</evidence>
<dbReference type="Pfam" id="PF08630">
    <property type="entry name" value="Dfp1_Him1_M"/>
    <property type="match status" value="1"/>
</dbReference>
<feature type="region of interest" description="Disordered" evidence="5">
    <location>
        <begin position="486"/>
        <end position="507"/>
    </location>
</feature>
<dbReference type="SUPFAM" id="SSF52113">
    <property type="entry name" value="BRCT domain"/>
    <property type="match status" value="1"/>
</dbReference>
<dbReference type="FunFam" id="6.10.250.3410:FF:000001">
    <property type="entry name" value="Protein DBF4 homolog A"/>
    <property type="match status" value="1"/>
</dbReference>
<dbReference type="OMA" id="DRKHRKF"/>
<gene>
    <name evidence="7" type="ORF">F503_02851</name>
</gene>
<reference evidence="7 8" key="1">
    <citation type="journal article" date="2013" name="BMC Genomics">
        <title>The genome and transcriptome of the pine saprophyte Ophiostoma piceae, and a comparison with the bark beetle-associated pine pathogen Grosmannia clavigera.</title>
        <authorList>
            <person name="Haridas S."/>
            <person name="Wang Y."/>
            <person name="Lim L."/>
            <person name="Massoumi Alamouti S."/>
            <person name="Jackman S."/>
            <person name="Docking R."/>
            <person name="Robertson G."/>
            <person name="Birol I."/>
            <person name="Bohlmann J."/>
            <person name="Breuil C."/>
        </authorList>
    </citation>
    <scope>NUCLEOTIDE SEQUENCE [LARGE SCALE GENOMIC DNA]</scope>
    <source>
        <strain evidence="7 8">UAMH 11346</strain>
    </source>
</reference>
<feature type="compositionally biased region" description="Basic and acidic residues" evidence="5">
    <location>
        <begin position="683"/>
        <end position="692"/>
    </location>
</feature>
<keyword evidence="8" id="KW-1185">Reference proteome</keyword>
<dbReference type="Pfam" id="PF22437">
    <property type="entry name" value="DBF4_BRCT"/>
    <property type="match status" value="1"/>
</dbReference>
<dbReference type="Gene3D" id="3.40.50.10190">
    <property type="entry name" value="BRCT domain"/>
    <property type="match status" value="2"/>
</dbReference>
<dbReference type="InterPro" id="IPR013939">
    <property type="entry name" value="Regulatory_Dfp1/Him1"/>
</dbReference>
<dbReference type="GO" id="GO:0043539">
    <property type="term" value="F:protein serine/threonine kinase activator activity"/>
    <property type="evidence" value="ECO:0007669"/>
    <property type="project" value="TreeGrafter"/>
</dbReference>
<organism evidence="7 8">
    <name type="scientific">Ophiostoma piceae (strain UAMH 11346)</name>
    <name type="common">Sap stain fungus</name>
    <dbReference type="NCBI Taxonomy" id="1262450"/>
    <lineage>
        <taxon>Eukaryota</taxon>
        <taxon>Fungi</taxon>
        <taxon>Dikarya</taxon>
        <taxon>Ascomycota</taxon>
        <taxon>Pezizomycotina</taxon>
        <taxon>Sordariomycetes</taxon>
        <taxon>Sordariomycetidae</taxon>
        <taxon>Ophiostomatales</taxon>
        <taxon>Ophiostomataceae</taxon>
        <taxon>Ophiostoma</taxon>
    </lineage>
</organism>
<feature type="compositionally biased region" description="Low complexity" evidence="5">
    <location>
        <begin position="141"/>
        <end position="162"/>
    </location>
</feature>
<dbReference type="Proteomes" id="UP000016923">
    <property type="component" value="Unassembled WGS sequence"/>
</dbReference>
<dbReference type="InterPro" id="IPR036420">
    <property type="entry name" value="BRCT_dom_sf"/>
</dbReference>
<dbReference type="SMART" id="SM00586">
    <property type="entry name" value="ZnF_DBF"/>
    <property type="match status" value="1"/>
</dbReference>
<dbReference type="PROSITE" id="PS51265">
    <property type="entry name" value="ZF_DBF4"/>
    <property type="match status" value="1"/>
</dbReference>
<evidence type="ECO:0000256" key="4">
    <source>
        <dbReference type="PROSITE-ProRule" id="PRU00600"/>
    </source>
</evidence>
<dbReference type="EMBL" id="KE148154">
    <property type="protein sequence ID" value="EPE06022.1"/>
    <property type="molecule type" value="Genomic_DNA"/>
</dbReference>
<evidence type="ECO:0000256" key="3">
    <source>
        <dbReference type="ARBA" id="ARBA00022833"/>
    </source>
</evidence>
<dbReference type="InterPro" id="IPR055116">
    <property type="entry name" value="DBF4_BRCT"/>
</dbReference>
<dbReference type="GO" id="GO:0010571">
    <property type="term" value="P:positive regulation of nuclear cell cycle DNA replication"/>
    <property type="evidence" value="ECO:0007669"/>
    <property type="project" value="TreeGrafter"/>
</dbReference>
<dbReference type="GO" id="GO:0008270">
    <property type="term" value="F:zinc ion binding"/>
    <property type="evidence" value="ECO:0007669"/>
    <property type="project" value="UniProtKB-KW"/>
</dbReference>
<dbReference type="AlphaFoldDB" id="S3BZR9"/>
<dbReference type="HOGENOM" id="CLU_017715_0_0_1"/>